<keyword evidence="9" id="KW-1185">Reference proteome</keyword>
<evidence type="ECO:0000256" key="5">
    <source>
        <dbReference type="RuleBase" id="RU004262"/>
    </source>
</evidence>
<dbReference type="InterPro" id="IPR016272">
    <property type="entry name" value="Lipase_LIPH"/>
</dbReference>
<dbReference type="SUPFAM" id="SSF53474">
    <property type="entry name" value="alpha/beta-Hydrolases"/>
    <property type="match status" value="1"/>
</dbReference>
<evidence type="ECO:0000256" key="2">
    <source>
        <dbReference type="ARBA" id="ARBA00010701"/>
    </source>
</evidence>
<dbReference type="PIRSF" id="PIRSF000865">
    <property type="entry name" value="Lipoprotein_lipase_LIPH"/>
    <property type="match status" value="1"/>
</dbReference>
<dbReference type="Gene3D" id="3.40.50.1820">
    <property type="entry name" value="alpha/beta hydrolase"/>
    <property type="match status" value="1"/>
</dbReference>
<dbReference type="InterPro" id="IPR000734">
    <property type="entry name" value="TAG_lipase"/>
</dbReference>
<protein>
    <recommendedName>
        <fullName evidence="7">Lipase domain-containing protein</fullName>
    </recommendedName>
</protein>
<dbReference type="AlphaFoldDB" id="A0ABD1ENQ3"/>
<reference evidence="8 9" key="1">
    <citation type="submission" date="2024-05" db="EMBL/GenBank/DDBJ databases">
        <title>Genetic variation in Jamaican populations of the coffee berry borer (Hypothenemus hampei).</title>
        <authorList>
            <person name="Errbii M."/>
            <person name="Myrie A."/>
        </authorList>
    </citation>
    <scope>NUCLEOTIDE SEQUENCE [LARGE SCALE GENOMIC DNA]</scope>
    <source>
        <strain evidence="8">JA-Hopewell-2020-01-JO</strain>
        <tissue evidence="8">Whole body</tissue>
    </source>
</reference>
<accession>A0ABD1ENQ3</accession>
<name>A0ABD1ENQ3_HYPHA</name>
<dbReference type="InterPro" id="IPR029058">
    <property type="entry name" value="AB_hydrolase_fold"/>
</dbReference>
<organism evidence="8 9">
    <name type="scientific">Hypothenemus hampei</name>
    <name type="common">Coffee berry borer</name>
    <dbReference type="NCBI Taxonomy" id="57062"/>
    <lineage>
        <taxon>Eukaryota</taxon>
        <taxon>Metazoa</taxon>
        <taxon>Ecdysozoa</taxon>
        <taxon>Arthropoda</taxon>
        <taxon>Hexapoda</taxon>
        <taxon>Insecta</taxon>
        <taxon>Pterygota</taxon>
        <taxon>Neoptera</taxon>
        <taxon>Endopterygota</taxon>
        <taxon>Coleoptera</taxon>
        <taxon>Polyphaga</taxon>
        <taxon>Cucujiformia</taxon>
        <taxon>Curculionidae</taxon>
        <taxon>Scolytinae</taxon>
        <taxon>Hypothenemus</taxon>
    </lineage>
</organism>
<evidence type="ECO:0000256" key="1">
    <source>
        <dbReference type="ARBA" id="ARBA00004613"/>
    </source>
</evidence>
<evidence type="ECO:0000256" key="4">
    <source>
        <dbReference type="PIRSR" id="PIRSR000865-2"/>
    </source>
</evidence>
<comment type="subcellular location">
    <subcellularLocation>
        <location evidence="1">Secreted</location>
    </subcellularLocation>
</comment>
<dbReference type="PRINTS" id="PR00821">
    <property type="entry name" value="TAGLIPASE"/>
</dbReference>
<sequence length="509" mass="57908">MRSVLNMLIFCLQIKIIIGTDENENMVEDYTEVTTQNNIQFDEEYTKCYGDLGCVSTDSTWFQDDFRPVNLRPLELEIIKTEFILIRKNRTSSKNSIFGEVVTTNKRSIQSSGYTTGKYLFMLIHDFTGTGYTGWVKHMTKSLKKRTKKCNVISVDWHTGAEPPYDQAVANARVVALEIIAMIRFLKENYKLTMEQVHLIGHGVGAHIAGYVGQVMKPNKITALDPVGPRFQGMPPHVRLDPTDGDYVEILHTDAQNIHSQGTMELLGHTDFFINNAENQPGCPPQQSSYDLLSVTRANLNEGQILPGCSHKRAYKYYIEALDSEECTFLGIKCTSYQEFLQGKCTNCGVNCRTFGLVTYKELNNGSYFLQTDSSLPYCMFQYRANVEISGTRSKFYGFFQFILIDKNHFVTRSSTLEPRYFSSGTNNTFVFYTTVPEMSKIIKAKVCWKEKPSILCSLYCKQSIIVEKISIQSINSSGRRLKKIFLCPSTETKEIFSGDFVDFTICKT</sequence>
<feature type="domain" description="Lipase" evidence="7">
    <location>
        <begin position="48"/>
        <end position="378"/>
    </location>
</feature>
<dbReference type="PANTHER" id="PTHR11610">
    <property type="entry name" value="LIPASE"/>
    <property type="match status" value="1"/>
</dbReference>
<keyword evidence="4" id="KW-0479">Metal-binding</keyword>
<keyword evidence="4" id="KW-0106">Calcium</keyword>
<comment type="similarity">
    <text evidence="2 5">Belongs to the AB hydrolase superfamily. Lipase family.</text>
</comment>
<evidence type="ECO:0000256" key="6">
    <source>
        <dbReference type="SAM" id="SignalP"/>
    </source>
</evidence>
<dbReference type="InterPro" id="IPR033906">
    <property type="entry name" value="Lipase_N"/>
</dbReference>
<dbReference type="Pfam" id="PF00151">
    <property type="entry name" value="Lipase"/>
    <property type="match status" value="1"/>
</dbReference>
<dbReference type="Proteomes" id="UP001566132">
    <property type="component" value="Unassembled WGS sequence"/>
</dbReference>
<dbReference type="GO" id="GO:0005576">
    <property type="term" value="C:extracellular region"/>
    <property type="evidence" value="ECO:0007669"/>
    <property type="project" value="UniProtKB-SubCell"/>
</dbReference>
<dbReference type="CDD" id="cd00707">
    <property type="entry name" value="Pancreat_lipase_like"/>
    <property type="match status" value="1"/>
</dbReference>
<gene>
    <name evidence="8" type="ORF">ABEB36_008986</name>
</gene>
<evidence type="ECO:0000256" key="3">
    <source>
        <dbReference type="ARBA" id="ARBA00022525"/>
    </source>
</evidence>
<proteinExistence type="inferred from homology"/>
<feature type="binding site" evidence="4">
    <location>
        <position position="241"/>
    </location>
    <ligand>
        <name>Ca(2+)</name>
        <dbReference type="ChEBI" id="CHEBI:29108"/>
    </ligand>
</feature>
<feature type="chain" id="PRO_5044875988" description="Lipase domain-containing protein" evidence="6">
    <location>
        <begin position="20"/>
        <end position="509"/>
    </location>
</feature>
<evidence type="ECO:0000313" key="8">
    <source>
        <dbReference type="EMBL" id="KAL1498137.1"/>
    </source>
</evidence>
<feature type="binding site" evidence="4">
    <location>
        <position position="244"/>
    </location>
    <ligand>
        <name>Ca(2+)</name>
        <dbReference type="ChEBI" id="CHEBI:29108"/>
    </ligand>
</feature>
<dbReference type="EMBL" id="JBDJPC010000006">
    <property type="protein sequence ID" value="KAL1498137.1"/>
    <property type="molecule type" value="Genomic_DNA"/>
</dbReference>
<evidence type="ECO:0000313" key="9">
    <source>
        <dbReference type="Proteomes" id="UP001566132"/>
    </source>
</evidence>
<keyword evidence="3" id="KW-0964">Secreted</keyword>
<keyword evidence="6" id="KW-0732">Signal</keyword>
<dbReference type="InterPro" id="IPR013818">
    <property type="entry name" value="Lipase"/>
</dbReference>
<feature type="signal peptide" evidence="6">
    <location>
        <begin position="1"/>
        <end position="19"/>
    </location>
</feature>
<evidence type="ECO:0000259" key="7">
    <source>
        <dbReference type="Pfam" id="PF00151"/>
    </source>
</evidence>
<feature type="binding site" evidence="4">
    <location>
        <position position="239"/>
    </location>
    <ligand>
        <name>Ca(2+)</name>
        <dbReference type="ChEBI" id="CHEBI:29108"/>
    </ligand>
</feature>
<comment type="caution">
    <text evidence="8">The sequence shown here is derived from an EMBL/GenBank/DDBJ whole genome shotgun (WGS) entry which is preliminary data.</text>
</comment>